<gene>
    <name evidence="12" type="ORF">A3C20_04185</name>
</gene>
<evidence type="ECO:0000256" key="3">
    <source>
        <dbReference type="ARBA" id="ARBA00022723"/>
    </source>
</evidence>
<keyword evidence="4 10" id="KW-0547">Nucleotide-binding</keyword>
<dbReference type="Pfam" id="PF01725">
    <property type="entry name" value="Ham1p_like"/>
    <property type="match status" value="1"/>
</dbReference>
<dbReference type="HAMAP" id="MF_01405">
    <property type="entry name" value="Non_canon_purine_NTPase"/>
    <property type="match status" value="1"/>
</dbReference>
<feature type="binding site" evidence="10">
    <location>
        <begin position="8"/>
        <end position="13"/>
    </location>
    <ligand>
        <name>substrate</name>
    </ligand>
</feature>
<protein>
    <recommendedName>
        <fullName evidence="10">dITP/XTP pyrophosphatase</fullName>
        <ecNumber evidence="10">3.6.1.66</ecNumber>
    </recommendedName>
    <alternativeName>
        <fullName evidence="10">Non-canonical purine NTP pyrophosphatase</fullName>
    </alternativeName>
    <alternativeName>
        <fullName evidence="10">Non-standard purine NTP pyrophosphatase</fullName>
    </alternativeName>
    <alternativeName>
        <fullName evidence="10">Nucleoside-triphosphate diphosphatase</fullName>
    </alternativeName>
    <alternativeName>
        <fullName evidence="10">Nucleoside-triphosphate pyrophosphatase</fullName>
        <shortName evidence="10">NTPase</shortName>
    </alternativeName>
</protein>
<keyword evidence="3 10" id="KW-0479">Metal-binding</keyword>
<feature type="binding site" evidence="10">
    <location>
        <position position="177"/>
    </location>
    <ligand>
        <name>substrate</name>
    </ligand>
</feature>
<organism evidence="12 13">
    <name type="scientific">Candidatus Kaiserbacteria bacterium RIFCSPHIGHO2_02_FULL_55_25</name>
    <dbReference type="NCBI Taxonomy" id="1798498"/>
    <lineage>
        <taxon>Bacteria</taxon>
        <taxon>Candidatus Kaiseribacteriota</taxon>
    </lineage>
</organism>
<dbReference type="GO" id="GO:0009117">
    <property type="term" value="P:nucleotide metabolic process"/>
    <property type="evidence" value="ECO:0007669"/>
    <property type="project" value="UniProtKB-KW"/>
</dbReference>
<comment type="catalytic activity">
    <reaction evidence="8 10">
        <text>dITP + H2O = dIMP + diphosphate + H(+)</text>
        <dbReference type="Rhea" id="RHEA:28342"/>
        <dbReference type="ChEBI" id="CHEBI:15377"/>
        <dbReference type="ChEBI" id="CHEBI:15378"/>
        <dbReference type="ChEBI" id="CHEBI:33019"/>
        <dbReference type="ChEBI" id="CHEBI:61194"/>
        <dbReference type="ChEBI" id="CHEBI:61382"/>
        <dbReference type="EC" id="3.6.1.66"/>
    </reaction>
</comment>
<comment type="catalytic activity">
    <reaction evidence="9 10">
        <text>XTP + H2O = XMP + diphosphate + H(+)</text>
        <dbReference type="Rhea" id="RHEA:28610"/>
        <dbReference type="ChEBI" id="CHEBI:15377"/>
        <dbReference type="ChEBI" id="CHEBI:15378"/>
        <dbReference type="ChEBI" id="CHEBI:33019"/>
        <dbReference type="ChEBI" id="CHEBI:57464"/>
        <dbReference type="ChEBI" id="CHEBI:61314"/>
        <dbReference type="EC" id="3.6.1.66"/>
    </reaction>
</comment>
<evidence type="ECO:0000256" key="6">
    <source>
        <dbReference type="ARBA" id="ARBA00022842"/>
    </source>
</evidence>
<dbReference type="SUPFAM" id="SSF52972">
    <property type="entry name" value="ITPase-like"/>
    <property type="match status" value="1"/>
</dbReference>
<reference evidence="12 13" key="1">
    <citation type="journal article" date="2016" name="Nat. Commun.">
        <title>Thousands of microbial genomes shed light on interconnected biogeochemical processes in an aquifer system.</title>
        <authorList>
            <person name="Anantharaman K."/>
            <person name="Brown C.T."/>
            <person name="Hug L.A."/>
            <person name="Sharon I."/>
            <person name="Castelle C.J."/>
            <person name="Probst A.J."/>
            <person name="Thomas B.C."/>
            <person name="Singh A."/>
            <person name="Wilkins M.J."/>
            <person name="Karaoz U."/>
            <person name="Brodie E.L."/>
            <person name="Williams K.H."/>
            <person name="Hubbard S.S."/>
            <person name="Banfield J.F."/>
        </authorList>
    </citation>
    <scope>NUCLEOTIDE SEQUENCE [LARGE SCALE GENOMIC DNA]</scope>
</reference>
<dbReference type="InterPro" id="IPR002637">
    <property type="entry name" value="RdgB/HAM1"/>
</dbReference>
<dbReference type="PANTHER" id="PTHR11067">
    <property type="entry name" value="INOSINE TRIPHOSPHATE PYROPHOSPHATASE/HAM1 PROTEIN"/>
    <property type="match status" value="1"/>
</dbReference>
<dbReference type="Proteomes" id="UP000176914">
    <property type="component" value="Unassembled WGS sequence"/>
</dbReference>
<comment type="cofactor">
    <cofactor evidence="10">
        <name>Mg(2+)</name>
        <dbReference type="ChEBI" id="CHEBI:18420"/>
    </cofactor>
    <text evidence="10">Binds 1 Mg(2+) ion per subunit.</text>
</comment>
<dbReference type="EMBL" id="MFLL01000001">
    <property type="protein sequence ID" value="OGG70693.1"/>
    <property type="molecule type" value="Genomic_DNA"/>
</dbReference>
<evidence type="ECO:0000256" key="4">
    <source>
        <dbReference type="ARBA" id="ARBA00022741"/>
    </source>
</evidence>
<evidence type="ECO:0000256" key="5">
    <source>
        <dbReference type="ARBA" id="ARBA00022801"/>
    </source>
</evidence>
<evidence type="ECO:0000313" key="13">
    <source>
        <dbReference type="Proteomes" id="UP000176914"/>
    </source>
</evidence>
<feature type="binding site" evidence="10">
    <location>
        <position position="43"/>
    </location>
    <ligand>
        <name>Mg(2+)</name>
        <dbReference type="ChEBI" id="CHEBI:18420"/>
    </ligand>
</feature>
<feature type="binding site" evidence="10">
    <location>
        <begin position="154"/>
        <end position="157"/>
    </location>
    <ligand>
        <name>substrate</name>
    </ligand>
</feature>
<dbReference type="GO" id="GO:0035870">
    <property type="term" value="F:dITP diphosphatase activity"/>
    <property type="evidence" value="ECO:0007669"/>
    <property type="project" value="UniProtKB-UniRule"/>
</dbReference>
<dbReference type="GO" id="GO:0017111">
    <property type="term" value="F:ribonucleoside triphosphate phosphatase activity"/>
    <property type="evidence" value="ECO:0007669"/>
    <property type="project" value="InterPro"/>
</dbReference>
<dbReference type="GO" id="GO:0000166">
    <property type="term" value="F:nucleotide binding"/>
    <property type="evidence" value="ECO:0007669"/>
    <property type="project" value="UniProtKB-KW"/>
</dbReference>
<proteinExistence type="inferred from homology"/>
<keyword evidence="6 10" id="KW-0460">Magnesium</keyword>
<evidence type="ECO:0000313" key="12">
    <source>
        <dbReference type="EMBL" id="OGG70693.1"/>
    </source>
</evidence>
<feature type="binding site" evidence="10">
    <location>
        <begin position="182"/>
        <end position="183"/>
    </location>
    <ligand>
        <name>substrate</name>
    </ligand>
</feature>
<feature type="binding site" evidence="10">
    <location>
        <position position="72"/>
    </location>
    <ligand>
        <name>Mg(2+)</name>
        <dbReference type="ChEBI" id="CHEBI:18420"/>
    </ligand>
</feature>
<dbReference type="Gene3D" id="3.90.950.10">
    <property type="match status" value="1"/>
</dbReference>
<evidence type="ECO:0000256" key="2">
    <source>
        <dbReference type="ARBA" id="ARBA00011738"/>
    </source>
</evidence>
<dbReference type="CDD" id="cd00515">
    <property type="entry name" value="HAM1"/>
    <property type="match status" value="1"/>
</dbReference>
<evidence type="ECO:0000256" key="10">
    <source>
        <dbReference type="HAMAP-Rule" id="MF_01405"/>
    </source>
</evidence>
<dbReference type="PANTHER" id="PTHR11067:SF9">
    <property type="entry name" value="INOSINE TRIPHOSPHATE PYROPHOSPHATASE"/>
    <property type="match status" value="1"/>
</dbReference>
<dbReference type="EC" id="3.6.1.66" evidence="10"/>
<evidence type="ECO:0000256" key="8">
    <source>
        <dbReference type="ARBA" id="ARBA00051875"/>
    </source>
</evidence>
<comment type="subunit">
    <text evidence="2 10">Homodimer.</text>
</comment>
<evidence type="ECO:0000256" key="11">
    <source>
        <dbReference type="RuleBase" id="RU003781"/>
    </source>
</evidence>
<keyword evidence="7 10" id="KW-0546">Nucleotide metabolism</keyword>
<feature type="active site" description="Proton acceptor" evidence="10">
    <location>
        <position position="72"/>
    </location>
</feature>
<dbReference type="AlphaFoldDB" id="A0A1F6EAH9"/>
<comment type="function">
    <text evidence="10">Pyrophosphatase that catalyzes the hydrolysis of nucleoside triphosphates to their monophosphate derivatives, with a high preference for the non-canonical purine nucleotides XTP (xanthosine triphosphate), dITP (deoxyinosine triphosphate) and ITP. Seems to function as a house-cleaning enzyme that removes non-canonical purine nucleotides from the nucleotide pool, thus preventing their incorporation into DNA/RNA and avoiding chromosomal lesions.</text>
</comment>
<name>A0A1F6EAH9_9BACT</name>
<dbReference type="FunFam" id="3.90.950.10:FF:000001">
    <property type="entry name" value="dITP/XTP pyrophosphatase"/>
    <property type="match status" value="1"/>
</dbReference>
<dbReference type="GO" id="GO:0036222">
    <property type="term" value="F:XTP diphosphatase activity"/>
    <property type="evidence" value="ECO:0007669"/>
    <property type="project" value="UniProtKB-UniRule"/>
</dbReference>
<dbReference type="GO" id="GO:0046872">
    <property type="term" value="F:metal ion binding"/>
    <property type="evidence" value="ECO:0007669"/>
    <property type="project" value="UniProtKB-KW"/>
</dbReference>
<accession>A0A1F6EAH9</accession>
<evidence type="ECO:0000256" key="7">
    <source>
        <dbReference type="ARBA" id="ARBA00023080"/>
    </source>
</evidence>
<dbReference type="GO" id="GO:0005829">
    <property type="term" value="C:cytosol"/>
    <property type="evidence" value="ECO:0007669"/>
    <property type="project" value="TreeGrafter"/>
</dbReference>
<comment type="catalytic activity">
    <reaction evidence="10">
        <text>ITP + H2O = IMP + diphosphate + H(+)</text>
        <dbReference type="Rhea" id="RHEA:29399"/>
        <dbReference type="ChEBI" id="CHEBI:15377"/>
        <dbReference type="ChEBI" id="CHEBI:15378"/>
        <dbReference type="ChEBI" id="CHEBI:33019"/>
        <dbReference type="ChEBI" id="CHEBI:58053"/>
        <dbReference type="ChEBI" id="CHEBI:61402"/>
        <dbReference type="EC" id="3.6.1.66"/>
    </reaction>
</comment>
<comment type="similarity">
    <text evidence="1 10 11">Belongs to the HAM1 NTPase family.</text>
</comment>
<dbReference type="GO" id="GO:0009146">
    <property type="term" value="P:purine nucleoside triphosphate catabolic process"/>
    <property type="evidence" value="ECO:0007669"/>
    <property type="project" value="UniProtKB-UniRule"/>
</dbReference>
<dbReference type="InterPro" id="IPR029001">
    <property type="entry name" value="ITPase-like_fam"/>
</dbReference>
<keyword evidence="5 10" id="KW-0378">Hydrolase</keyword>
<evidence type="ECO:0000256" key="9">
    <source>
        <dbReference type="ARBA" id="ARBA00052017"/>
    </source>
</evidence>
<feature type="binding site" evidence="10">
    <location>
        <position position="73"/>
    </location>
    <ligand>
        <name>substrate</name>
    </ligand>
</feature>
<dbReference type="InterPro" id="IPR020922">
    <property type="entry name" value="dITP/XTP_pyrophosphatase"/>
</dbReference>
<dbReference type="GO" id="GO:0036220">
    <property type="term" value="F:ITP diphosphatase activity"/>
    <property type="evidence" value="ECO:0007669"/>
    <property type="project" value="UniProtKB-UniRule"/>
</dbReference>
<comment type="caution">
    <text evidence="12">The sequence shown here is derived from an EMBL/GenBank/DDBJ whole genome shotgun (WGS) entry which is preliminary data.</text>
</comment>
<sequence>MRELLIATHNRGKLVEIEKLLAGVAVKLLTVDDVGFDADFRVDEVGETFEGNALIKAFICGKKSGKLSLGEDSGLEIDALGGKPGVQTKRYAEGTPDNGHAKIFAELANVPDEERGAQFRSVIALYDPGTDVVRICEGIARGKITHEAHGTNGFGQDPIFLYDDTGKTGGVMTTEEKNAVSHRAKSLVKIKELLKKFI</sequence>
<dbReference type="NCBIfam" id="TIGR00042">
    <property type="entry name" value="RdgB/HAM1 family non-canonical purine NTP pyrophosphatase"/>
    <property type="match status" value="1"/>
</dbReference>
<evidence type="ECO:0000256" key="1">
    <source>
        <dbReference type="ARBA" id="ARBA00008023"/>
    </source>
</evidence>